<accession>A0A1X4NQS1</accession>
<name>A0A1X4NQS1_9RHOB</name>
<keyword evidence="3" id="KW-1185">Reference proteome</keyword>
<comment type="caution">
    <text evidence="2">The sequence shown here is derived from an EMBL/GenBank/DDBJ whole genome shotgun (WGS) entry which is preliminary data.</text>
</comment>
<dbReference type="EMBL" id="JFKC01000001">
    <property type="protein sequence ID" value="OSQ53314.1"/>
    <property type="molecule type" value="Genomic_DNA"/>
</dbReference>
<evidence type="ECO:0000256" key="1">
    <source>
        <dbReference type="SAM" id="Phobius"/>
    </source>
</evidence>
<feature type="transmembrane region" description="Helical" evidence="1">
    <location>
        <begin position="132"/>
        <end position="152"/>
    </location>
</feature>
<evidence type="ECO:0008006" key="4">
    <source>
        <dbReference type="Google" id="ProtNLM"/>
    </source>
</evidence>
<proteinExistence type="predicted"/>
<sequence>MTRKRLCAALLALAVCATIVTRIWLRIDRYDIDLIDALAFNFRYFTIWTNTLIGLTCAWVALGGREPARLQSGLLLSIAMVAIVYHVLLAHLRDYRGIDMVIDLMLHTLIPLGFAGYWLAFVRKADLRFPDILPWLILPLLYCIVAMVRAAYFDGRYPYHFLNLAELGVLRTGINIFGLLVVFSGFGALIVWVGQRLGRRPAFAGGDA</sequence>
<organism evidence="2 3">
    <name type="scientific">Marivita geojedonensis</name>
    <dbReference type="NCBI Taxonomy" id="1123756"/>
    <lineage>
        <taxon>Bacteria</taxon>
        <taxon>Pseudomonadati</taxon>
        <taxon>Pseudomonadota</taxon>
        <taxon>Alphaproteobacteria</taxon>
        <taxon>Rhodobacterales</taxon>
        <taxon>Roseobacteraceae</taxon>
        <taxon>Marivita</taxon>
    </lineage>
</organism>
<dbReference type="STRING" id="1123756.MGEO_01830"/>
<feature type="transmembrane region" description="Helical" evidence="1">
    <location>
        <begin position="172"/>
        <end position="193"/>
    </location>
</feature>
<keyword evidence="1" id="KW-1133">Transmembrane helix</keyword>
<feature type="transmembrane region" description="Helical" evidence="1">
    <location>
        <begin position="104"/>
        <end position="120"/>
    </location>
</feature>
<protein>
    <recommendedName>
        <fullName evidence="4">FAR-17a/AIG1-like protein</fullName>
    </recommendedName>
</protein>
<evidence type="ECO:0000313" key="2">
    <source>
        <dbReference type="EMBL" id="OSQ53314.1"/>
    </source>
</evidence>
<gene>
    <name evidence="2" type="ORF">MGEO_01830</name>
</gene>
<dbReference type="RefSeq" id="WP_085634980.1">
    <property type="nucleotide sequence ID" value="NZ_JFKC01000001.1"/>
</dbReference>
<dbReference type="AlphaFoldDB" id="A0A1X4NQS1"/>
<keyword evidence="1" id="KW-0812">Transmembrane</keyword>
<feature type="transmembrane region" description="Helical" evidence="1">
    <location>
        <begin position="74"/>
        <end position="92"/>
    </location>
</feature>
<dbReference type="NCBIfam" id="NF038065">
    <property type="entry name" value="Pr6Pr"/>
    <property type="match status" value="1"/>
</dbReference>
<dbReference type="Proteomes" id="UP000193926">
    <property type="component" value="Unassembled WGS sequence"/>
</dbReference>
<keyword evidence="1" id="KW-0472">Membrane</keyword>
<feature type="transmembrane region" description="Helical" evidence="1">
    <location>
        <begin position="42"/>
        <end position="62"/>
    </location>
</feature>
<evidence type="ECO:0000313" key="3">
    <source>
        <dbReference type="Proteomes" id="UP000193926"/>
    </source>
</evidence>
<dbReference type="InterPro" id="IPR049713">
    <property type="entry name" value="Pr6Pr-like"/>
</dbReference>
<reference evidence="2 3" key="1">
    <citation type="submission" date="2014-03" db="EMBL/GenBank/DDBJ databases">
        <title>The draft genome sequence of Marivita geojedonensis KCTC 23882.</title>
        <authorList>
            <person name="Lai Q."/>
            <person name="Shao Z."/>
        </authorList>
    </citation>
    <scope>NUCLEOTIDE SEQUENCE [LARGE SCALE GENOMIC DNA]</scope>
    <source>
        <strain evidence="2 3">DPG-138</strain>
    </source>
</reference>
<dbReference type="OrthoDB" id="9809977at2"/>